<evidence type="ECO:0000313" key="2">
    <source>
        <dbReference type="EMBL" id="KAJ1097579.1"/>
    </source>
</evidence>
<reference evidence="2" key="1">
    <citation type="journal article" date="2022" name="bioRxiv">
        <title>Sequencing and chromosome-scale assembly of the giantPleurodeles waltlgenome.</title>
        <authorList>
            <person name="Brown T."/>
            <person name="Elewa A."/>
            <person name="Iarovenko S."/>
            <person name="Subramanian E."/>
            <person name="Araus A.J."/>
            <person name="Petzold A."/>
            <person name="Susuki M."/>
            <person name="Suzuki K.-i.T."/>
            <person name="Hayashi T."/>
            <person name="Toyoda A."/>
            <person name="Oliveira C."/>
            <person name="Osipova E."/>
            <person name="Leigh N.D."/>
            <person name="Simon A."/>
            <person name="Yun M.H."/>
        </authorList>
    </citation>
    <scope>NUCLEOTIDE SEQUENCE</scope>
    <source>
        <strain evidence="2">20211129_DDA</strain>
        <tissue evidence="2">Liver</tissue>
    </source>
</reference>
<dbReference type="EMBL" id="JANPWB010000014">
    <property type="protein sequence ID" value="KAJ1097579.1"/>
    <property type="molecule type" value="Genomic_DNA"/>
</dbReference>
<organism evidence="2 3">
    <name type="scientific">Pleurodeles waltl</name>
    <name type="common">Iberian ribbed newt</name>
    <dbReference type="NCBI Taxonomy" id="8319"/>
    <lineage>
        <taxon>Eukaryota</taxon>
        <taxon>Metazoa</taxon>
        <taxon>Chordata</taxon>
        <taxon>Craniata</taxon>
        <taxon>Vertebrata</taxon>
        <taxon>Euteleostomi</taxon>
        <taxon>Amphibia</taxon>
        <taxon>Batrachia</taxon>
        <taxon>Caudata</taxon>
        <taxon>Salamandroidea</taxon>
        <taxon>Salamandridae</taxon>
        <taxon>Pleurodelinae</taxon>
        <taxon>Pleurodeles</taxon>
    </lineage>
</organism>
<proteinExistence type="predicted"/>
<protein>
    <submittedName>
        <fullName evidence="2">Uncharacterized protein</fullName>
    </submittedName>
</protein>
<gene>
    <name evidence="2" type="ORF">NDU88_002697</name>
</gene>
<dbReference type="Proteomes" id="UP001066276">
    <property type="component" value="Chromosome 10"/>
</dbReference>
<feature type="compositionally biased region" description="Polar residues" evidence="1">
    <location>
        <begin position="116"/>
        <end position="129"/>
    </location>
</feature>
<accession>A0AAV7M4P5</accession>
<keyword evidence="3" id="KW-1185">Reference proteome</keyword>
<evidence type="ECO:0000256" key="1">
    <source>
        <dbReference type="SAM" id="MobiDB-lite"/>
    </source>
</evidence>
<feature type="region of interest" description="Disordered" evidence="1">
    <location>
        <begin position="106"/>
        <end position="129"/>
    </location>
</feature>
<evidence type="ECO:0000313" key="3">
    <source>
        <dbReference type="Proteomes" id="UP001066276"/>
    </source>
</evidence>
<name>A0AAV7M4P5_PLEWA</name>
<dbReference type="AlphaFoldDB" id="A0AAV7M4P5"/>
<comment type="caution">
    <text evidence="2">The sequence shown here is derived from an EMBL/GenBank/DDBJ whole genome shotgun (WGS) entry which is preliminary data.</text>
</comment>
<sequence>MVGTVVATFSLIALMGYDENIAKPLRPFTAIALLLARRETALHWGSGTLPIMRLWLQSLKYCDRTSEIYASLQPPTSRPKDIWQPLRDYTLTLDDFVMRGDPASEHTAAHDVRISGSETSPMTDSLNSQ</sequence>